<gene>
    <name evidence="2" type="ORF">ACHAWO_005742</name>
</gene>
<protein>
    <submittedName>
        <fullName evidence="2">Uncharacterized protein</fullName>
    </submittedName>
</protein>
<evidence type="ECO:0000313" key="2">
    <source>
        <dbReference type="EMBL" id="KAL3796730.1"/>
    </source>
</evidence>
<organism evidence="2 3">
    <name type="scientific">Cyclotella atomus</name>
    <dbReference type="NCBI Taxonomy" id="382360"/>
    <lineage>
        <taxon>Eukaryota</taxon>
        <taxon>Sar</taxon>
        <taxon>Stramenopiles</taxon>
        <taxon>Ochrophyta</taxon>
        <taxon>Bacillariophyta</taxon>
        <taxon>Coscinodiscophyceae</taxon>
        <taxon>Thalassiosirophycidae</taxon>
        <taxon>Stephanodiscales</taxon>
        <taxon>Stephanodiscaceae</taxon>
        <taxon>Cyclotella</taxon>
    </lineage>
</organism>
<feature type="compositionally biased region" description="Polar residues" evidence="1">
    <location>
        <begin position="523"/>
        <end position="543"/>
    </location>
</feature>
<dbReference type="AlphaFoldDB" id="A0ABD3Q8Q6"/>
<comment type="caution">
    <text evidence="2">The sequence shown here is derived from an EMBL/GenBank/DDBJ whole genome shotgun (WGS) entry which is preliminary data.</text>
</comment>
<feature type="region of interest" description="Disordered" evidence="1">
    <location>
        <begin position="1"/>
        <end position="59"/>
    </location>
</feature>
<dbReference type="Proteomes" id="UP001530400">
    <property type="component" value="Unassembled WGS sequence"/>
</dbReference>
<accession>A0ABD3Q8Q6</accession>
<reference evidence="2 3" key="1">
    <citation type="submission" date="2024-10" db="EMBL/GenBank/DDBJ databases">
        <title>Updated reference genomes for cyclostephanoid diatoms.</title>
        <authorList>
            <person name="Roberts W.R."/>
            <person name="Alverson A.J."/>
        </authorList>
    </citation>
    <scope>NUCLEOTIDE SEQUENCE [LARGE SCALE GENOMIC DNA]</scope>
    <source>
        <strain evidence="2 3">AJA010-31</strain>
    </source>
</reference>
<feature type="region of interest" description="Disordered" evidence="1">
    <location>
        <begin position="810"/>
        <end position="853"/>
    </location>
</feature>
<dbReference type="EMBL" id="JALLPJ020000284">
    <property type="protein sequence ID" value="KAL3796730.1"/>
    <property type="molecule type" value="Genomic_DNA"/>
</dbReference>
<feature type="compositionally biased region" description="Basic and acidic residues" evidence="1">
    <location>
        <begin position="555"/>
        <end position="568"/>
    </location>
</feature>
<feature type="compositionally biased region" description="Polar residues" evidence="1">
    <location>
        <begin position="17"/>
        <end position="31"/>
    </location>
</feature>
<feature type="compositionally biased region" description="Polar residues" evidence="1">
    <location>
        <begin position="129"/>
        <end position="141"/>
    </location>
</feature>
<feature type="compositionally biased region" description="Low complexity" evidence="1">
    <location>
        <begin position="35"/>
        <end position="44"/>
    </location>
</feature>
<feature type="region of interest" description="Disordered" evidence="1">
    <location>
        <begin position="95"/>
        <end position="167"/>
    </location>
</feature>
<feature type="compositionally biased region" description="Basic and acidic residues" evidence="1">
    <location>
        <begin position="507"/>
        <end position="522"/>
    </location>
</feature>
<feature type="compositionally biased region" description="Polar residues" evidence="1">
    <location>
        <begin position="249"/>
        <end position="258"/>
    </location>
</feature>
<name>A0ABD3Q8Q6_9STRA</name>
<keyword evidence="3" id="KW-1185">Reference proteome</keyword>
<feature type="region of interest" description="Disordered" evidence="1">
    <location>
        <begin position="549"/>
        <end position="568"/>
    </location>
</feature>
<evidence type="ECO:0000256" key="1">
    <source>
        <dbReference type="SAM" id="MobiDB-lite"/>
    </source>
</evidence>
<evidence type="ECO:0000313" key="3">
    <source>
        <dbReference type="Proteomes" id="UP001530400"/>
    </source>
</evidence>
<feature type="compositionally biased region" description="Pro residues" evidence="1">
    <location>
        <begin position="840"/>
        <end position="850"/>
    </location>
</feature>
<feature type="region of interest" description="Disordered" evidence="1">
    <location>
        <begin position="471"/>
        <end position="543"/>
    </location>
</feature>
<proteinExistence type="predicted"/>
<sequence>MRSDKRYRPYNAPVDAQSANKSVRSNLTYQRYTDWDSSSDSRMMASDERDERSSNSYERHATYVNEVRDGGAAMYHVDPRYHFHHHHLRSENANASLRGRTGPQNQLFSQTSTNAVEPGKLSGDDDTSVHTSITNSRSVTSPERKRRNSRYEPASKMSHSDSTVASRDDTACVVSDACIIESNRGGHASVKTAQVGNQPSQWSDDRKFPDVNSISEESHLRGQSNCYSSIGTSTVASAKPPLGPRASRVHNSTPRINNTTSCVSTVAKSDGKLIQSNTSVSSFTRDDDTHTIENSIPTALEFVAKSVMSVNSKHNQSNSNRSEMKYWMDLSVCAAISVIQAKGSEAIAEKAATTVVEAGAKMNLREKKRDMQQVLRFLATKTSVAVLEAGGNQRVATAVAHAIMTYEYFPNDFESIAESEVDRSVMLSKIDRSISQNMQKSKKISRISDLTGDQKDKLAEKVKCSGMNFSASSTIRSEGPASVKRNENTTISRHPAAVPAASVSKKMSHENDQPKQNAKKDSSSTNRLVASTQKADVSKSSDITISQSNLSFEKSSQHAERRSQALSAKEKAIEEAARLNAQREQEINEKMAALDAATNALLAKANDVQHYIDQQVAQKQHVDASYYGAGTSKEFLHAFSCDDPGFHHNFNGRSFQVDNKYRHHSHNGRDKEKSVFEKLTNGLAQMLDLTCATPTTGTQASSGIFTTQFPSHAPEHRLPNLNCNGGMIDSNYSEPYAYSEKNDDVNDMISALTDDVPMHKKWQKNSRLTLVTDHLTLDDYNRTHEPMHPMDTRRIASTDNRTPPLVDYMPTEQSGPNQVESFANKSPPTTNHSGTMNNRTPPPPLRPPPNQSMHRAFDSAMNQLSSQLNLGPNVEQEEITMADLAQRHNRSSIGKLKSAFTRKKTPKSVTFGAPNDAPVTPRMFFGRRKLDSSDC</sequence>
<feature type="compositionally biased region" description="Polar residues" evidence="1">
    <location>
        <begin position="811"/>
        <end position="839"/>
    </location>
</feature>
<feature type="compositionally biased region" description="Basic and acidic residues" evidence="1">
    <location>
        <begin position="45"/>
        <end position="59"/>
    </location>
</feature>
<feature type="compositionally biased region" description="Polar residues" evidence="1">
    <location>
        <begin position="102"/>
        <end position="115"/>
    </location>
</feature>
<feature type="region of interest" description="Disordered" evidence="1">
    <location>
        <begin position="235"/>
        <end position="258"/>
    </location>
</feature>